<reference evidence="6" key="1">
    <citation type="submission" date="2022-10" db="EMBL/GenBank/DDBJ databases">
        <title>Determination and structural analysis of whole genome sequence of Sarocladium strictum F4-1.</title>
        <authorList>
            <person name="Hu L."/>
            <person name="Jiang Y."/>
        </authorList>
    </citation>
    <scope>NUCLEOTIDE SEQUENCE</scope>
    <source>
        <strain evidence="6">F4-1</strain>
    </source>
</reference>
<dbReference type="Pfam" id="PF04082">
    <property type="entry name" value="Fungal_trans"/>
    <property type="match status" value="1"/>
</dbReference>
<dbReference type="PANTHER" id="PTHR31001">
    <property type="entry name" value="UNCHARACTERIZED TRANSCRIPTIONAL REGULATORY PROTEIN"/>
    <property type="match status" value="1"/>
</dbReference>
<feature type="compositionally biased region" description="Polar residues" evidence="4">
    <location>
        <begin position="1"/>
        <end position="25"/>
    </location>
</feature>
<comment type="caution">
    <text evidence="6">The sequence shown here is derived from an EMBL/GenBank/DDBJ whole genome shotgun (WGS) entry which is preliminary data.</text>
</comment>
<dbReference type="PROSITE" id="PS50048">
    <property type="entry name" value="ZN2_CY6_FUNGAL_2"/>
    <property type="match status" value="1"/>
</dbReference>
<gene>
    <name evidence="6" type="ORF">NLU13_8906</name>
</gene>
<dbReference type="PANTHER" id="PTHR31001:SF40">
    <property type="entry name" value="ZN(II)2CYS6 TRANSCRIPTION FACTOR (EUROFUNG)"/>
    <property type="match status" value="1"/>
</dbReference>
<name>A0AA39G962_SARSR</name>
<feature type="region of interest" description="Disordered" evidence="4">
    <location>
        <begin position="91"/>
        <end position="179"/>
    </location>
</feature>
<dbReference type="Pfam" id="PF00172">
    <property type="entry name" value="Zn_clus"/>
    <property type="match status" value="1"/>
</dbReference>
<dbReference type="GO" id="GO:0005634">
    <property type="term" value="C:nucleus"/>
    <property type="evidence" value="ECO:0007669"/>
    <property type="project" value="UniProtKB-SubCell"/>
</dbReference>
<dbReference type="CDD" id="cd00067">
    <property type="entry name" value="GAL4"/>
    <property type="match status" value="1"/>
</dbReference>
<keyword evidence="7" id="KW-1185">Reference proteome</keyword>
<feature type="compositionally biased region" description="Low complexity" evidence="4">
    <location>
        <begin position="36"/>
        <end position="45"/>
    </location>
</feature>
<dbReference type="PROSITE" id="PS00463">
    <property type="entry name" value="ZN2_CY6_FUNGAL_1"/>
    <property type="match status" value="1"/>
</dbReference>
<dbReference type="GO" id="GO:0006351">
    <property type="term" value="P:DNA-templated transcription"/>
    <property type="evidence" value="ECO:0007669"/>
    <property type="project" value="InterPro"/>
</dbReference>
<dbReference type="InterPro" id="IPR001138">
    <property type="entry name" value="Zn2Cys6_DnaBD"/>
</dbReference>
<feature type="domain" description="Zn(2)-C6 fungal-type" evidence="5">
    <location>
        <begin position="56"/>
        <end position="86"/>
    </location>
</feature>
<evidence type="ECO:0000313" key="6">
    <source>
        <dbReference type="EMBL" id="KAK0382990.1"/>
    </source>
</evidence>
<protein>
    <recommendedName>
        <fullName evidence="5">Zn(2)-C6 fungal-type domain-containing protein</fullName>
    </recommendedName>
</protein>
<feature type="region of interest" description="Disordered" evidence="4">
    <location>
        <begin position="1"/>
        <end position="46"/>
    </location>
</feature>
<keyword evidence="3" id="KW-0539">Nucleus</keyword>
<accession>A0AA39G962</accession>
<dbReference type="CDD" id="cd12148">
    <property type="entry name" value="fungal_TF_MHR"/>
    <property type="match status" value="1"/>
</dbReference>
<evidence type="ECO:0000256" key="4">
    <source>
        <dbReference type="SAM" id="MobiDB-lite"/>
    </source>
</evidence>
<organism evidence="6 7">
    <name type="scientific">Sarocladium strictum</name>
    <name type="common">Black bundle disease fungus</name>
    <name type="synonym">Acremonium strictum</name>
    <dbReference type="NCBI Taxonomy" id="5046"/>
    <lineage>
        <taxon>Eukaryota</taxon>
        <taxon>Fungi</taxon>
        <taxon>Dikarya</taxon>
        <taxon>Ascomycota</taxon>
        <taxon>Pezizomycotina</taxon>
        <taxon>Sordariomycetes</taxon>
        <taxon>Hypocreomycetidae</taxon>
        <taxon>Hypocreales</taxon>
        <taxon>Sarocladiaceae</taxon>
        <taxon>Sarocladium</taxon>
    </lineage>
</organism>
<dbReference type="AlphaFoldDB" id="A0AA39G962"/>
<feature type="compositionally biased region" description="Low complexity" evidence="4">
    <location>
        <begin position="213"/>
        <end position="231"/>
    </location>
</feature>
<dbReference type="GO" id="GO:0000981">
    <property type="term" value="F:DNA-binding transcription factor activity, RNA polymerase II-specific"/>
    <property type="evidence" value="ECO:0007669"/>
    <property type="project" value="InterPro"/>
</dbReference>
<dbReference type="SMART" id="SM00906">
    <property type="entry name" value="Fungal_trans"/>
    <property type="match status" value="1"/>
</dbReference>
<evidence type="ECO:0000256" key="1">
    <source>
        <dbReference type="ARBA" id="ARBA00004123"/>
    </source>
</evidence>
<dbReference type="InterPro" id="IPR050613">
    <property type="entry name" value="Sec_Metabolite_Reg"/>
</dbReference>
<dbReference type="InterPro" id="IPR036864">
    <property type="entry name" value="Zn2-C6_fun-type_DNA-bd_sf"/>
</dbReference>
<dbReference type="Gene3D" id="4.10.240.10">
    <property type="entry name" value="Zn(2)-C6 fungal-type DNA-binding domain"/>
    <property type="match status" value="1"/>
</dbReference>
<proteinExistence type="predicted"/>
<dbReference type="EMBL" id="JAPDFR010000009">
    <property type="protein sequence ID" value="KAK0382990.1"/>
    <property type="molecule type" value="Genomic_DNA"/>
</dbReference>
<sequence>MTHTLRNQPGPSSSRQHSSEQNATSDHVDASPPPSASSARSPQQPLLRRLNGRPQACDACRNRKVSCDHAHPVCRRCQKRNERCVYTISEQTASASTPRRRRRPGSKYGSTPRQPTTAPERAQRRDRLSTSSADELTTAPPAGAVPSSAASQHTGINVRPSLPSPPERPTPRTRNHIPLSEGYLGFTSYSNVFDEARNTLSLLNSGYPEGPQSNEATATSNNPTPASASSSIHQAPATGTDPLPPATRDVCLHVLRSIPDPSYPGLGTPRKPAQLWSHLSVERIMATLKRKYGSDLGPNRSDAKLERIALEICANSSKPFDSDLADPAAFLNQFAGDDLRWESLGLLFTFREYSPDVNGSGASAAPPPRGWDKRVSHQLWSESARQCLRLCLVLSKTFSDGNSIIMFLCIRQMVVDSLVYGDASLDCWLSHGAAVAIATFLGLHALPDSSVHKPSLASELKRRFFANIFTLDKVASSFHGRPPLLGHRYVTSPSPLDLPDEALIAGGEVLERAVANLDDDGWSRSGKMESATLPRCRFMLATIKDELMEIALGNAKHAPLAVITEIKQREQRIFDSFPPWCKYHDDDLKDLDLSIDVLFSRLLLLLEHLQSCLIAERFIGRHNGPDDGSLLFISFEMVRHVLVLWLHVDRFEGGWEGKRVDFLWMVMTFGAPAGGVLCMELLYPTLPNRPIPYTSPETPRITRSAIIQQLSLLVGFLGWVAPTAPTSEHTANCRRVIQSVLDYTLNGNNVPARPGQQVMDSMGFLEGLETGDLNFGFDMWGTFDWYRPEEAAMPGFA</sequence>
<evidence type="ECO:0000256" key="3">
    <source>
        <dbReference type="ARBA" id="ARBA00023242"/>
    </source>
</evidence>
<dbReference type="SMART" id="SM00066">
    <property type="entry name" value="GAL4"/>
    <property type="match status" value="1"/>
</dbReference>
<dbReference type="GO" id="GO:0008270">
    <property type="term" value="F:zinc ion binding"/>
    <property type="evidence" value="ECO:0007669"/>
    <property type="project" value="InterPro"/>
</dbReference>
<dbReference type="SUPFAM" id="SSF57701">
    <property type="entry name" value="Zn2/Cys6 DNA-binding domain"/>
    <property type="match status" value="1"/>
</dbReference>
<feature type="region of interest" description="Disordered" evidence="4">
    <location>
        <begin position="203"/>
        <end position="245"/>
    </location>
</feature>
<feature type="compositionally biased region" description="Low complexity" evidence="4">
    <location>
        <begin position="139"/>
        <end position="151"/>
    </location>
</feature>
<keyword evidence="2" id="KW-0479">Metal-binding</keyword>
<evidence type="ECO:0000256" key="2">
    <source>
        <dbReference type="ARBA" id="ARBA00022723"/>
    </source>
</evidence>
<feature type="compositionally biased region" description="Polar residues" evidence="4">
    <location>
        <begin position="108"/>
        <end position="117"/>
    </location>
</feature>
<evidence type="ECO:0000313" key="7">
    <source>
        <dbReference type="Proteomes" id="UP001175261"/>
    </source>
</evidence>
<dbReference type="Proteomes" id="UP001175261">
    <property type="component" value="Unassembled WGS sequence"/>
</dbReference>
<dbReference type="InterPro" id="IPR007219">
    <property type="entry name" value="XnlR_reg_dom"/>
</dbReference>
<dbReference type="GO" id="GO:0003677">
    <property type="term" value="F:DNA binding"/>
    <property type="evidence" value="ECO:0007669"/>
    <property type="project" value="InterPro"/>
</dbReference>
<evidence type="ECO:0000259" key="5">
    <source>
        <dbReference type="PROSITE" id="PS50048"/>
    </source>
</evidence>
<comment type="subcellular location">
    <subcellularLocation>
        <location evidence="1">Nucleus</location>
    </subcellularLocation>
</comment>